<keyword evidence="2" id="KW-0812">Transmembrane</keyword>
<dbReference type="GO" id="GO:0005509">
    <property type="term" value="F:calcium ion binding"/>
    <property type="evidence" value="ECO:0007669"/>
    <property type="project" value="UniProtKB-UniRule"/>
</dbReference>
<dbReference type="OrthoDB" id="6252479at2759"/>
<keyword evidence="11" id="KW-1185">Reference proteome</keyword>
<dbReference type="CDD" id="cd11304">
    <property type="entry name" value="Cadherin_repeat"/>
    <property type="match status" value="2"/>
</dbReference>
<protein>
    <recommendedName>
        <fullName evidence="9">Cadherin domain-containing protein</fullName>
    </recommendedName>
</protein>
<keyword evidence="6" id="KW-0472">Membrane</keyword>
<proteinExistence type="predicted"/>
<comment type="subcellular location">
    <subcellularLocation>
        <location evidence="1">Membrane</location>
    </subcellularLocation>
</comment>
<dbReference type="InParanoid" id="A0A482WZT7"/>
<dbReference type="PRINTS" id="PR00205">
    <property type="entry name" value="CADHERIN"/>
</dbReference>
<evidence type="ECO:0000256" key="3">
    <source>
        <dbReference type="ARBA" id="ARBA00022737"/>
    </source>
</evidence>
<accession>A0A482WZT7</accession>
<dbReference type="SMART" id="SM00112">
    <property type="entry name" value="CA"/>
    <property type="match status" value="1"/>
</dbReference>
<dbReference type="SUPFAM" id="SSF49313">
    <property type="entry name" value="Cadherin-like"/>
    <property type="match status" value="2"/>
</dbReference>
<dbReference type="InterPro" id="IPR020894">
    <property type="entry name" value="Cadherin_CS"/>
</dbReference>
<evidence type="ECO:0000256" key="6">
    <source>
        <dbReference type="ARBA" id="ARBA00023136"/>
    </source>
</evidence>
<keyword evidence="5" id="KW-1133">Transmembrane helix</keyword>
<keyword evidence="4 7" id="KW-0106">Calcium</keyword>
<reference evidence="10 11" key="1">
    <citation type="journal article" date="2017" name="Gigascience">
        <title>Genome sequence of the small brown planthopper, Laodelphax striatellus.</title>
        <authorList>
            <person name="Zhu J."/>
            <person name="Jiang F."/>
            <person name="Wang X."/>
            <person name="Yang P."/>
            <person name="Bao Y."/>
            <person name="Zhao W."/>
            <person name="Wang W."/>
            <person name="Lu H."/>
            <person name="Wang Q."/>
            <person name="Cui N."/>
            <person name="Li J."/>
            <person name="Chen X."/>
            <person name="Luo L."/>
            <person name="Yu J."/>
            <person name="Kang L."/>
            <person name="Cui F."/>
        </authorList>
    </citation>
    <scope>NUCLEOTIDE SEQUENCE [LARGE SCALE GENOMIC DNA]</scope>
    <source>
        <strain evidence="10">Lst14</strain>
    </source>
</reference>
<evidence type="ECO:0000313" key="11">
    <source>
        <dbReference type="Proteomes" id="UP000291343"/>
    </source>
</evidence>
<evidence type="ECO:0000256" key="1">
    <source>
        <dbReference type="ARBA" id="ARBA00004370"/>
    </source>
</evidence>
<dbReference type="PANTHER" id="PTHR24026">
    <property type="entry name" value="FAT ATYPICAL CADHERIN-RELATED"/>
    <property type="match status" value="1"/>
</dbReference>
<organism evidence="10 11">
    <name type="scientific">Laodelphax striatellus</name>
    <name type="common">Small brown planthopper</name>
    <name type="synonym">Delphax striatella</name>
    <dbReference type="NCBI Taxonomy" id="195883"/>
    <lineage>
        <taxon>Eukaryota</taxon>
        <taxon>Metazoa</taxon>
        <taxon>Ecdysozoa</taxon>
        <taxon>Arthropoda</taxon>
        <taxon>Hexapoda</taxon>
        <taxon>Insecta</taxon>
        <taxon>Pterygota</taxon>
        <taxon>Neoptera</taxon>
        <taxon>Paraneoptera</taxon>
        <taxon>Hemiptera</taxon>
        <taxon>Auchenorrhyncha</taxon>
        <taxon>Fulgoroidea</taxon>
        <taxon>Delphacidae</taxon>
        <taxon>Criomorphinae</taxon>
        <taxon>Laodelphax</taxon>
    </lineage>
</organism>
<dbReference type="Proteomes" id="UP000291343">
    <property type="component" value="Unassembled WGS sequence"/>
</dbReference>
<comment type="caution">
    <text evidence="10">The sequence shown here is derived from an EMBL/GenBank/DDBJ whole genome shotgun (WGS) entry which is preliminary data.</text>
</comment>
<dbReference type="InterPro" id="IPR002126">
    <property type="entry name" value="Cadherin-like_dom"/>
</dbReference>
<evidence type="ECO:0000313" key="10">
    <source>
        <dbReference type="EMBL" id="RZF39044.1"/>
    </source>
</evidence>
<dbReference type="PROSITE" id="PS50268">
    <property type="entry name" value="CADHERIN_2"/>
    <property type="match status" value="1"/>
</dbReference>
<dbReference type="InterPro" id="IPR015919">
    <property type="entry name" value="Cadherin-like_sf"/>
</dbReference>
<dbReference type="PROSITE" id="PS00232">
    <property type="entry name" value="CADHERIN_1"/>
    <property type="match status" value="1"/>
</dbReference>
<dbReference type="STRING" id="195883.A0A482WZT7"/>
<sequence length="344" mass="37077">MQCLVVIVGALAVAAALAEGLAVLPHDTYPGFTVKKFPGDHVMNYRLLETGFSQFFTVLDDGLVMTTSDLSPLVNRPVNLVVLEESPNSTSTHTLQLYVLDRRDMLRFPEELYEDAHVVENAAKATKVTGLPVLLASGEGAGGSSLKYTIISGNEDHAFALQEEKTRNGTGVRLVTAKTLDREQKPSYELKVQASDSRGIDKAITSVKVEVEDENDNSPVFAQNVYRFTISDLKSGSGLGNKTETIRFSSVGKVSAVDADGDKVAYRLAVPSNLVVIVPQTGEILLTGDPPVVPGEDTEVELAVEAHDLRTPSRTSQPAQVWLQFAAPMPDDDSHVEVEIGALT</sequence>
<dbReference type="EMBL" id="QKKF02020868">
    <property type="protein sequence ID" value="RZF39044.1"/>
    <property type="molecule type" value="Genomic_DNA"/>
</dbReference>
<name>A0A482WZT7_LAOST</name>
<feature type="chain" id="PRO_5019721062" description="Cadherin domain-containing protein" evidence="8">
    <location>
        <begin position="19"/>
        <end position="344"/>
    </location>
</feature>
<gene>
    <name evidence="10" type="ORF">LSTR_LSTR009604</name>
</gene>
<keyword evidence="8" id="KW-0732">Signal</keyword>
<feature type="signal peptide" evidence="8">
    <location>
        <begin position="1"/>
        <end position="18"/>
    </location>
</feature>
<feature type="domain" description="Cadherin" evidence="9">
    <location>
        <begin position="110"/>
        <end position="221"/>
    </location>
</feature>
<dbReference type="Pfam" id="PF00028">
    <property type="entry name" value="Cadherin"/>
    <property type="match status" value="1"/>
</dbReference>
<dbReference type="Gene3D" id="2.60.40.60">
    <property type="entry name" value="Cadherins"/>
    <property type="match status" value="2"/>
</dbReference>
<evidence type="ECO:0000256" key="5">
    <source>
        <dbReference type="ARBA" id="ARBA00022989"/>
    </source>
</evidence>
<dbReference type="SMR" id="A0A482WZT7"/>
<evidence type="ECO:0000256" key="7">
    <source>
        <dbReference type="PROSITE-ProRule" id="PRU00043"/>
    </source>
</evidence>
<dbReference type="PANTHER" id="PTHR24026:SF133">
    <property type="entry name" value="CADHERIN-RELATED FAMILY MEMBER 2"/>
    <property type="match status" value="1"/>
</dbReference>
<dbReference type="AlphaFoldDB" id="A0A482WZT7"/>
<evidence type="ECO:0000259" key="9">
    <source>
        <dbReference type="PROSITE" id="PS50268"/>
    </source>
</evidence>
<dbReference type="GO" id="GO:0007156">
    <property type="term" value="P:homophilic cell adhesion via plasma membrane adhesion molecules"/>
    <property type="evidence" value="ECO:0007669"/>
    <property type="project" value="InterPro"/>
</dbReference>
<evidence type="ECO:0000256" key="2">
    <source>
        <dbReference type="ARBA" id="ARBA00022692"/>
    </source>
</evidence>
<keyword evidence="3" id="KW-0677">Repeat</keyword>
<dbReference type="GO" id="GO:0005886">
    <property type="term" value="C:plasma membrane"/>
    <property type="evidence" value="ECO:0007669"/>
    <property type="project" value="InterPro"/>
</dbReference>
<evidence type="ECO:0000256" key="8">
    <source>
        <dbReference type="SAM" id="SignalP"/>
    </source>
</evidence>
<evidence type="ECO:0000256" key="4">
    <source>
        <dbReference type="ARBA" id="ARBA00022837"/>
    </source>
</evidence>